<name>A0ABR8CDP6_9CYAN</name>
<dbReference type="InterPro" id="IPR029058">
    <property type="entry name" value="AB_hydrolase_fold"/>
</dbReference>
<evidence type="ECO:0000313" key="1">
    <source>
        <dbReference type="EMBL" id="MBD2318225.1"/>
    </source>
</evidence>
<reference evidence="1 2" key="1">
    <citation type="journal article" date="2020" name="ISME J.">
        <title>Comparative genomics reveals insights into cyanobacterial evolution and habitat adaptation.</title>
        <authorList>
            <person name="Chen M.Y."/>
            <person name="Teng W.K."/>
            <person name="Zhao L."/>
            <person name="Hu C.X."/>
            <person name="Zhou Y.K."/>
            <person name="Han B.P."/>
            <person name="Song L.R."/>
            <person name="Shu W.S."/>
        </authorList>
    </citation>
    <scope>NUCLEOTIDE SEQUENCE [LARGE SCALE GENOMIC DNA]</scope>
    <source>
        <strain evidence="1 2">FACHB-1050</strain>
    </source>
</reference>
<gene>
    <name evidence="1" type="ORF">H6G05_15400</name>
</gene>
<dbReference type="SUPFAM" id="SSF53474">
    <property type="entry name" value="alpha/beta-Hydrolases"/>
    <property type="match status" value="1"/>
</dbReference>
<dbReference type="Gene3D" id="3.40.50.1820">
    <property type="entry name" value="alpha/beta hydrolase"/>
    <property type="match status" value="1"/>
</dbReference>
<dbReference type="GO" id="GO:0016787">
    <property type="term" value="F:hydrolase activity"/>
    <property type="evidence" value="ECO:0007669"/>
    <property type="project" value="UniProtKB-KW"/>
</dbReference>
<protein>
    <submittedName>
        <fullName evidence="1">Alpha/beta hydrolase</fullName>
    </submittedName>
</protein>
<dbReference type="Proteomes" id="UP000618445">
    <property type="component" value="Unassembled WGS sequence"/>
</dbReference>
<dbReference type="RefSeq" id="WP_190579062.1">
    <property type="nucleotide sequence ID" value="NZ_CAWPQU010000018.1"/>
</dbReference>
<keyword evidence="2" id="KW-1185">Reference proteome</keyword>
<sequence length="258" mass="29799">MTFRQSTSPQVVGICTSQSLRRFDLQLLRSLSRQYAIAQWEYCQNPDEPIDLNLAITSLHEYIQTCDDKVHLVGHGIAGLVGWLYAKQYPEQVRSLTLLSVGVNLATSWHSHYYEQRQLIGCSRETMLMRTAFYLFGYRDKEMLQWLANLLKQDLDNSLIPHSLYAPTYIAPTPIAVPMLVCGALDDYVISGGGARAYQKWRLHLKDSDRLWLSEQGKHFFHYSQWQLVSNQIRSFWNSLALNHVVSTKQQIELSRNS</sequence>
<evidence type="ECO:0000313" key="2">
    <source>
        <dbReference type="Proteomes" id="UP000618445"/>
    </source>
</evidence>
<dbReference type="EMBL" id="JACJQY010000025">
    <property type="protein sequence ID" value="MBD2318225.1"/>
    <property type="molecule type" value="Genomic_DNA"/>
</dbReference>
<keyword evidence="1" id="KW-0378">Hydrolase</keyword>
<accession>A0ABR8CDP6</accession>
<organism evidence="1 2">
    <name type="scientific">Phormidium tenue FACHB-1050</name>
    <dbReference type="NCBI Taxonomy" id="2692857"/>
    <lineage>
        <taxon>Bacteria</taxon>
        <taxon>Bacillati</taxon>
        <taxon>Cyanobacteriota</taxon>
        <taxon>Cyanophyceae</taxon>
        <taxon>Oscillatoriophycideae</taxon>
        <taxon>Oscillatoriales</taxon>
        <taxon>Oscillatoriaceae</taxon>
        <taxon>Phormidium</taxon>
    </lineage>
</organism>
<proteinExistence type="predicted"/>
<comment type="caution">
    <text evidence="1">The sequence shown here is derived from an EMBL/GenBank/DDBJ whole genome shotgun (WGS) entry which is preliminary data.</text>
</comment>